<accession>A0A838WNG1</accession>
<name>A0A838WNG1_9CYAN</name>
<dbReference type="SUPFAM" id="SSF55961">
    <property type="entry name" value="Bet v1-like"/>
    <property type="match status" value="1"/>
</dbReference>
<feature type="domain" description="Coenzyme Q-binding protein COQ10 START" evidence="1">
    <location>
        <begin position="69"/>
        <end position="196"/>
    </location>
</feature>
<gene>
    <name evidence="2" type="ORF">FHK98_18140</name>
</gene>
<dbReference type="PANTHER" id="PTHR34060:SF1">
    <property type="entry name" value="POLYKETIDE CYCLASE _ DEHYDRASE AND LIPID TRANSPORT PROTEIN"/>
    <property type="match status" value="1"/>
</dbReference>
<dbReference type="AlphaFoldDB" id="A0A838WNG1"/>
<dbReference type="InterPro" id="IPR023393">
    <property type="entry name" value="START-like_dom_sf"/>
</dbReference>
<comment type="caution">
    <text evidence="2">The sequence shown here is derived from an EMBL/GenBank/DDBJ whole genome shotgun (WGS) entry which is preliminary data.</text>
</comment>
<dbReference type="PANTHER" id="PTHR34060">
    <property type="entry name" value="POLYKETIDE CYCLASE / DEHYDRASE AND LIPID TRANSPORT PROTEIN"/>
    <property type="match status" value="1"/>
</dbReference>
<reference evidence="2 3" key="1">
    <citation type="journal article" date="2020" name="J. Appl. Phycol.">
        <title>Morphological changes and genome evolution in Raphidiopsis raciborskii CS-506 after 23 years in culture.</title>
        <authorList>
            <person name="Willis A."/>
            <person name="Bent S.J."/>
            <person name="Jameson I.D."/>
        </authorList>
    </citation>
    <scope>NUCLEOTIDE SEQUENCE [LARGE SCALE GENOMIC DNA]</scope>
    <source>
        <strain evidence="2 3">CS-506_A</strain>
    </source>
</reference>
<dbReference type="EMBL" id="VDFG01001183">
    <property type="protein sequence ID" value="MBA4467171.1"/>
    <property type="molecule type" value="Genomic_DNA"/>
</dbReference>
<evidence type="ECO:0000313" key="2">
    <source>
        <dbReference type="EMBL" id="MBA4467171.1"/>
    </source>
</evidence>
<dbReference type="Proteomes" id="UP000538075">
    <property type="component" value="Unassembled WGS sequence"/>
</dbReference>
<protein>
    <submittedName>
        <fullName evidence="2">SRPBCC family protein</fullName>
    </submittedName>
</protein>
<organism evidence="2 3">
    <name type="scientific">Cylindrospermopsis raciborskii CS-506_A</name>
    <dbReference type="NCBI Taxonomy" id="2585140"/>
    <lineage>
        <taxon>Bacteria</taxon>
        <taxon>Bacillati</taxon>
        <taxon>Cyanobacteriota</taxon>
        <taxon>Cyanophyceae</taxon>
        <taxon>Nostocales</taxon>
        <taxon>Aphanizomenonaceae</taxon>
        <taxon>Cylindrospermopsis</taxon>
    </lineage>
</organism>
<evidence type="ECO:0000313" key="3">
    <source>
        <dbReference type="Proteomes" id="UP000538075"/>
    </source>
</evidence>
<proteinExistence type="predicted"/>
<sequence>MTVLRLPILVLPSKSFKFSKVTTQNQLGSPNIIRSKDKNALEQNSDGVSIQVEKLSDRQRQITARVQIHQPVQKVWRILTDYESLVEFIPNLTKSSLIEHPDGGIRLEQIGSQCLLNFKFCARVVLDLEEIFPKLIKFAMVEGDFKGFSGFWSLEPYKLGTGEGTDLCYTIRVWPKLTMPIGIIENRLANDLRSNLLAIRQRASW</sequence>
<evidence type="ECO:0000259" key="1">
    <source>
        <dbReference type="Pfam" id="PF03364"/>
    </source>
</evidence>
<dbReference type="CDD" id="cd08866">
    <property type="entry name" value="SRPBCC_11"/>
    <property type="match status" value="1"/>
</dbReference>
<dbReference type="Gene3D" id="3.30.530.20">
    <property type="match status" value="1"/>
</dbReference>
<dbReference type="Pfam" id="PF03364">
    <property type="entry name" value="Polyketide_cyc"/>
    <property type="match status" value="1"/>
</dbReference>
<dbReference type="InterPro" id="IPR005031">
    <property type="entry name" value="COQ10_START"/>
</dbReference>